<dbReference type="Pfam" id="PF06026">
    <property type="entry name" value="Rib_5-P_isom_A"/>
    <property type="match status" value="1"/>
</dbReference>
<reference evidence="6 7" key="1">
    <citation type="journal article" date="2023" name="Life. Sci Alliance">
        <title>Evolutionary insights into 3D genome organization and epigenetic landscape of Vigna mungo.</title>
        <authorList>
            <person name="Junaid A."/>
            <person name="Singh B."/>
            <person name="Bhatia S."/>
        </authorList>
    </citation>
    <scope>NUCLEOTIDE SEQUENCE [LARGE SCALE GENOMIC DNA]</scope>
    <source>
        <strain evidence="6">Urdbean</strain>
    </source>
</reference>
<dbReference type="SUPFAM" id="SSF100950">
    <property type="entry name" value="NagB/RpiA/CoA transferase-like"/>
    <property type="match status" value="1"/>
</dbReference>
<sequence>VITWRDTDLLLSSSSCSPFVIFTQDNLKKIVTYKAVEYDKSDMVLSLGTGSTFKHAINRIGKLLHQHNPRTDTLPRIPLSDLDSHPVVDLAIDSADEVDPFLNLVKGRSGSLLREMEESTCKKFIVIVDESNLVNYVLGSGLAMPIEVIRFCWKFTVERLRKLFEDVGCVVKLRTF</sequence>
<dbReference type="InterPro" id="IPR037171">
    <property type="entry name" value="NagB/RpiA_transferase-like"/>
</dbReference>
<dbReference type="InterPro" id="IPR050262">
    <property type="entry name" value="Ribose-5P_isomerase"/>
</dbReference>
<accession>A0AAQ3PFT7</accession>
<dbReference type="Gene3D" id="3.40.50.1360">
    <property type="match status" value="1"/>
</dbReference>
<keyword evidence="5" id="KW-0413">Isomerase</keyword>
<evidence type="ECO:0000256" key="4">
    <source>
        <dbReference type="ARBA" id="ARBA00011959"/>
    </source>
</evidence>
<dbReference type="Proteomes" id="UP001374535">
    <property type="component" value="Chromosome 1"/>
</dbReference>
<name>A0AAQ3PFT7_VIGMU</name>
<dbReference type="GO" id="GO:0004751">
    <property type="term" value="F:ribose-5-phosphate isomerase activity"/>
    <property type="evidence" value="ECO:0007669"/>
    <property type="project" value="UniProtKB-EC"/>
</dbReference>
<organism evidence="6 7">
    <name type="scientific">Vigna mungo</name>
    <name type="common">Black gram</name>
    <name type="synonym">Phaseolus mungo</name>
    <dbReference type="NCBI Taxonomy" id="3915"/>
    <lineage>
        <taxon>Eukaryota</taxon>
        <taxon>Viridiplantae</taxon>
        <taxon>Streptophyta</taxon>
        <taxon>Embryophyta</taxon>
        <taxon>Tracheophyta</taxon>
        <taxon>Spermatophyta</taxon>
        <taxon>Magnoliopsida</taxon>
        <taxon>eudicotyledons</taxon>
        <taxon>Gunneridae</taxon>
        <taxon>Pentapetalae</taxon>
        <taxon>rosids</taxon>
        <taxon>fabids</taxon>
        <taxon>Fabales</taxon>
        <taxon>Fabaceae</taxon>
        <taxon>Papilionoideae</taxon>
        <taxon>50 kb inversion clade</taxon>
        <taxon>NPAAA clade</taxon>
        <taxon>indigoferoid/millettioid clade</taxon>
        <taxon>Phaseoleae</taxon>
        <taxon>Vigna</taxon>
    </lineage>
</organism>
<dbReference type="EC" id="5.3.1.6" evidence="4"/>
<dbReference type="GO" id="GO:0009052">
    <property type="term" value="P:pentose-phosphate shunt, non-oxidative branch"/>
    <property type="evidence" value="ECO:0007669"/>
    <property type="project" value="InterPro"/>
</dbReference>
<dbReference type="AlphaFoldDB" id="A0AAQ3PFT7"/>
<feature type="non-terminal residue" evidence="6">
    <location>
        <position position="176"/>
    </location>
</feature>
<comment type="catalytic activity">
    <reaction evidence="1">
        <text>aldehydo-D-ribose 5-phosphate = D-ribulose 5-phosphate</text>
        <dbReference type="Rhea" id="RHEA:14657"/>
        <dbReference type="ChEBI" id="CHEBI:58121"/>
        <dbReference type="ChEBI" id="CHEBI:58273"/>
        <dbReference type="EC" id="5.3.1.6"/>
    </reaction>
</comment>
<gene>
    <name evidence="6" type="ORF">V8G54_004232</name>
</gene>
<proteinExistence type="inferred from homology"/>
<evidence type="ECO:0000256" key="2">
    <source>
        <dbReference type="ARBA" id="ARBA00004988"/>
    </source>
</evidence>
<dbReference type="PANTHER" id="PTHR43748:SF2">
    <property type="entry name" value="RIBOSE-5-PHOSPHATE ISOMERASE 2-RELATED"/>
    <property type="match status" value="1"/>
</dbReference>
<comment type="pathway">
    <text evidence="2">Carbohydrate degradation; pentose phosphate pathway; D-ribose 5-phosphate from D-ribulose 5-phosphate (non-oxidative stage): step 1/1.</text>
</comment>
<dbReference type="InterPro" id="IPR004788">
    <property type="entry name" value="Ribose5P_isomerase_type_A"/>
</dbReference>
<comment type="similarity">
    <text evidence="3">Belongs to the ribose 5-phosphate isomerase family.</text>
</comment>
<dbReference type="Gene3D" id="3.30.70.260">
    <property type="match status" value="1"/>
</dbReference>
<evidence type="ECO:0000313" key="7">
    <source>
        <dbReference type="Proteomes" id="UP001374535"/>
    </source>
</evidence>
<evidence type="ECO:0000256" key="1">
    <source>
        <dbReference type="ARBA" id="ARBA00001713"/>
    </source>
</evidence>
<keyword evidence="7" id="KW-1185">Reference proteome</keyword>
<dbReference type="EMBL" id="CP144700">
    <property type="protein sequence ID" value="WVZ25688.1"/>
    <property type="molecule type" value="Genomic_DNA"/>
</dbReference>
<evidence type="ECO:0000256" key="5">
    <source>
        <dbReference type="ARBA" id="ARBA00023235"/>
    </source>
</evidence>
<protein>
    <recommendedName>
        <fullName evidence="4">ribose-5-phosphate isomerase</fullName>
        <ecNumber evidence="4">5.3.1.6</ecNumber>
    </recommendedName>
</protein>
<evidence type="ECO:0000313" key="6">
    <source>
        <dbReference type="EMBL" id="WVZ25688.1"/>
    </source>
</evidence>
<evidence type="ECO:0000256" key="3">
    <source>
        <dbReference type="ARBA" id="ARBA00008088"/>
    </source>
</evidence>
<dbReference type="PANTHER" id="PTHR43748">
    <property type="entry name" value="RIBOSE-5-PHOSPHATE ISOMERASE 3, CHLOROPLASTIC-RELATED"/>
    <property type="match status" value="1"/>
</dbReference>